<dbReference type="InterPro" id="IPR013154">
    <property type="entry name" value="ADH-like_N"/>
</dbReference>
<keyword evidence="4" id="KW-0444">Lipid biosynthesis</keyword>
<evidence type="ECO:0000256" key="6">
    <source>
        <dbReference type="ARBA" id="ARBA00022741"/>
    </source>
</evidence>
<keyword evidence="14" id="KW-0275">Fatty acid biosynthesis</keyword>
<organism evidence="19 20">
    <name type="scientific">Bondarzewia mesenterica</name>
    <dbReference type="NCBI Taxonomy" id="1095465"/>
    <lineage>
        <taxon>Eukaryota</taxon>
        <taxon>Fungi</taxon>
        <taxon>Dikarya</taxon>
        <taxon>Basidiomycota</taxon>
        <taxon>Agaricomycotina</taxon>
        <taxon>Agaricomycetes</taxon>
        <taxon>Russulales</taxon>
        <taxon>Bondarzewiaceae</taxon>
        <taxon>Bondarzewia</taxon>
    </lineage>
</organism>
<name>A0A4V3XFX5_9AGAM</name>
<dbReference type="InterPro" id="IPR012340">
    <property type="entry name" value="NA-bd_OB-fold"/>
</dbReference>
<dbReference type="Gene3D" id="1.10.3260.10">
    <property type="entry name" value="DNA ligase, ATP-dependent, N-terminal domain"/>
    <property type="match status" value="1"/>
</dbReference>
<evidence type="ECO:0000313" key="20">
    <source>
        <dbReference type="Proteomes" id="UP000310158"/>
    </source>
</evidence>
<dbReference type="GO" id="GO:0003910">
    <property type="term" value="F:DNA ligase (ATP) activity"/>
    <property type="evidence" value="ECO:0007669"/>
    <property type="project" value="InterPro"/>
</dbReference>
<dbReference type="PROSITE" id="PS00697">
    <property type="entry name" value="DNA_LIGASE_A1"/>
    <property type="match status" value="1"/>
</dbReference>
<evidence type="ECO:0000256" key="9">
    <source>
        <dbReference type="ARBA" id="ARBA00022857"/>
    </source>
</evidence>
<evidence type="ECO:0000256" key="3">
    <source>
        <dbReference type="ARBA" id="ARBA00010371"/>
    </source>
</evidence>
<evidence type="ECO:0000313" key="19">
    <source>
        <dbReference type="EMBL" id="THH19263.1"/>
    </source>
</evidence>
<dbReference type="SUPFAM" id="SSF56091">
    <property type="entry name" value="DNA ligase/mRNA capping enzyme, catalytic domain"/>
    <property type="match status" value="1"/>
</dbReference>
<dbReference type="GO" id="GO:0006633">
    <property type="term" value="P:fatty acid biosynthetic process"/>
    <property type="evidence" value="ECO:0007669"/>
    <property type="project" value="UniProtKB-KW"/>
</dbReference>
<reference evidence="19 20" key="1">
    <citation type="submission" date="2019-02" db="EMBL/GenBank/DDBJ databases">
        <title>Genome sequencing of the rare red list fungi Bondarzewia mesenterica.</title>
        <authorList>
            <person name="Buettner E."/>
            <person name="Kellner H."/>
        </authorList>
    </citation>
    <scope>NUCLEOTIDE SEQUENCE [LARGE SCALE GENOMIC DNA]</scope>
    <source>
        <strain evidence="19 20">DSM 108281</strain>
    </source>
</reference>
<dbReference type="PANTHER" id="PTHR43981">
    <property type="entry name" value="ENOYL-[ACYL-CARRIER-PROTEIN] REDUCTASE, MITOCHONDRIAL"/>
    <property type="match status" value="1"/>
</dbReference>
<feature type="domain" description="ATP-dependent DNA ligase family profile" evidence="18">
    <location>
        <begin position="455"/>
        <end position="582"/>
    </location>
</feature>
<evidence type="ECO:0000256" key="11">
    <source>
        <dbReference type="ARBA" id="ARBA00023002"/>
    </source>
</evidence>
<dbReference type="GO" id="GO:0006281">
    <property type="term" value="P:DNA repair"/>
    <property type="evidence" value="ECO:0007669"/>
    <property type="project" value="InterPro"/>
</dbReference>
<keyword evidence="7" id="KW-0276">Fatty acid metabolism</keyword>
<dbReference type="InterPro" id="IPR016059">
    <property type="entry name" value="DNA_ligase_ATP-dep_CS"/>
</dbReference>
<sequence length="1503" mass="169691">MHVISSESPDLSTNSMETSQISSKLFSIPFSRFVYLLSRISKIPPRRNNYSIFERQRDGPYPAQRVFQRWVDKLRDEYSPLPENSTAVVFRLLFPDEDNGRKYQAQEKTLGGQLAMVFSVSTKAEHRGENLRNWNGEHTFGCLGNEVYKVVNATSGDGGNSVGPHSMADVDMLLSELASLCAWSDESVREFSMNLVDRTRLNVLISLYANMPALDAAFLTQIILKDLRPMLYPLTETHYTTSLLDFNSNAVEMLTKEDAMNVWDPSGRMLMAYPVRATLNDAAAFFEDDDGIPKCLKGRGCRQSLRHSDLQTSKKIWAETKYDGERAQIHVQICPNGYVDVKIYSKNARDSTSDRHAVHPTILETLNLIQRPENLPVDQHWPQKNGKISCNVVLEAEMVAFSETCDRIDVTDAEFWHIRSLITSTAAGVRRRLQLPKRKSENPKTSQISLISDGSDDAKRHLALVFFDILVLESESLLSKPYSARRSTLERVITHMHGYALLAERFPIDLRGPNGLAGGEEQLRRIFAKHVADFEEGVVLKADEGRYRDYRFPWVKLKKDYIPGYGDCLDLAVVGAGWDKERARELRVAPSTFTTLYLGVLSNAKVIEKDPSIRPHFEVYFTVSYGQERHKLEKTNFILKSSNYTRYHEIETLESSLDYTFTLSNVQPPTMMLHTPLLVEVYGASFTKENGSNYYELRWPRVTKVHRASERSWREGITFQRFQQIAYECVGRDSADKDVEDEVRSLWGKPTSATARCPVKRTHTIKVWVDNLEEVDGIIKPATAIGKNKEMKPTIPSENERMGETRKRRAAHNDWTANKGRSAVDEGLGNHKENGKDHFGLASMAPPKPRASSSRKHHLDEEVAENTGLNHDSEDHNASGSRNSKRRRLELETAIVQETELRTPSSTLAAQRSNAFTRTLGRPIVTRDPGRSHAVSSTHTQALTRFLEGSLVWFCRPCNNAWEWWRRPSMGIIPDESIIHALDSFLTGCGWNDPLTAMSARANKGVIFMDEHGQVGRKWAEESLALIRERAEDKGVRPAGVRKPIWVFDMFMMRTEALEDCGGDYERFLKAVKSETGFEREVRTRKPILTRDSLKNHLTARWRSSVARALLSCFSTMLSGALYPPIRRSALRAFSTSCCWQANRALVYSKTGPPPDVLTAFTYPKLPAPSAGTLNLRFVLSPINPSDINVIEGVYPVKPQPSFQTVQGLSVFIAGNEGLAEVTNVGEGVDDFQLGDWVVLTKQQAGTWNTATNAHVSEVVRIPRKGNLTEVDAATITVNHPTAYNMLKDFVDLSPGDWVIQNGANSAVGQSVIQIAKSRGIHTINAVRNRENIDVLRRELMDLGATQVVTYDELKDKSARSKVKKWTRGKDIRLGLNCVSGEPATIMARFLGQDAHLVSYGAMSRQPLSLPTSLFIFKNLICHGFWQSRWYKERSRSEREKLVETLVDLMNEGKLGEPKHEILTLHKTESDGEATRKVREVMTRMAEGKYGKKVLLRVEEPDD</sequence>
<dbReference type="Gene3D" id="3.40.50.720">
    <property type="entry name" value="NAD(P)-binding Rossmann-like Domain"/>
    <property type="match status" value="1"/>
</dbReference>
<dbReference type="OrthoDB" id="7482721at2759"/>
<dbReference type="Pfam" id="PF00107">
    <property type="entry name" value="ADH_zinc_N"/>
    <property type="match status" value="1"/>
</dbReference>
<dbReference type="GO" id="GO:0006310">
    <property type="term" value="P:DNA recombination"/>
    <property type="evidence" value="ECO:0007669"/>
    <property type="project" value="InterPro"/>
</dbReference>
<dbReference type="EMBL" id="SGPL01000051">
    <property type="protein sequence ID" value="THH19263.1"/>
    <property type="molecule type" value="Genomic_DNA"/>
</dbReference>
<keyword evidence="12" id="KW-0443">Lipid metabolism</keyword>
<dbReference type="InterPro" id="IPR020843">
    <property type="entry name" value="ER"/>
</dbReference>
<dbReference type="Gene3D" id="3.30.470.30">
    <property type="entry name" value="DNA ligase/mRNA capping enzyme"/>
    <property type="match status" value="1"/>
</dbReference>
<keyword evidence="8" id="KW-0067">ATP-binding</keyword>
<accession>A0A4V3XFX5</accession>
<dbReference type="FunFam" id="3.40.50.720:FF:000112">
    <property type="entry name" value="Enoyl-[acyl-carrier-protein] reductase 1, mitochondrial"/>
    <property type="match status" value="1"/>
</dbReference>
<dbReference type="InterPro" id="IPR013149">
    <property type="entry name" value="ADH-like_C"/>
</dbReference>
<dbReference type="EC" id="1.3.1.104" evidence="15"/>
<feature type="compositionally biased region" description="Basic and acidic residues" evidence="17">
    <location>
        <begin position="790"/>
        <end position="805"/>
    </location>
</feature>
<keyword evidence="20" id="KW-1185">Reference proteome</keyword>
<evidence type="ECO:0000256" key="17">
    <source>
        <dbReference type="SAM" id="MobiDB-lite"/>
    </source>
</evidence>
<evidence type="ECO:0000256" key="4">
    <source>
        <dbReference type="ARBA" id="ARBA00022516"/>
    </source>
</evidence>
<evidence type="ECO:0000256" key="14">
    <source>
        <dbReference type="ARBA" id="ARBA00023160"/>
    </source>
</evidence>
<comment type="catalytic activity">
    <reaction evidence="16">
        <text>a 2,3-saturated acyl-[ACP] + NADP(+) = a (2E)-enoyl-[ACP] + NADPH + H(+)</text>
        <dbReference type="Rhea" id="RHEA:22564"/>
        <dbReference type="Rhea" id="RHEA-COMP:9925"/>
        <dbReference type="Rhea" id="RHEA-COMP:9926"/>
        <dbReference type="ChEBI" id="CHEBI:15378"/>
        <dbReference type="ChEBI" id="CHEBI:57783"/>
        <dbReference type="ChEBI" id="CHEBI:58349"/>
        <dbReference type="ChEBI" id="CHEBI:78784"/>
        <dbReference type="ChEBI" id="CHEBI:78785"/>
        <dbReference type="EC" id="1.3.1.104"/>
    </reaction>
</comment>
<comment type="subcellular location">
    <subcellularLocation>
        <location evidence="1">Mitochondrion</location>
    </subcellularLocation>
</comment>
<evidence type="ECO:0000256" key="2">
    <source>
        <dbReference type="ARBA" id="ARBA00007572"/>
    </source>
</evidence>
<keyword evidence="6" id="KW-0547">Nucleotide-binding</keyword>
<keyword evidence="9" id="KW-0521">NADP</keyword>
<dbReference type="SUPFAM" id="SSF51735">
    <property type="entry name" value="NAD(P)-binding Rossmann-fold domains"/>
    <property type="match status" value="1"/>
</dbReference>
<feature type="compositionally biased region" description="Basic and acidic residues" evidence="17">
    <location>
        <begin position="822"/>
        <end position="839"/>
    </location>
</feature>
<keyword evidence="5" id="KW-0436">Ligase</keyword>
<comment type="similarity">
    <text evidence="2">Belongs to the ATP-dependent DNA ligase family.</text>
</comment>
<dbReference type="Pfam" id="PF01068">
    <property type="entry name" value="DNA_ligase_A_M"/>
    <property type="match status" value="1"/>
</dbReference>
<dbReference type="SMART" id="SM00829">
    <property type="entry name" value="PKS_ER"/>
    <property type="match status" value="1"/>
</dbReference>
<comment type="caution">
    <text evidence="19">The sequence shown here is derived from an EMBL/GenBank/DDBJ whole genome shotgun (WGS) entry which is preliminary data.</text>
</comment>
<evidence type="ECO:0000256" key="5">
    <source>
        <dbReference type="ARBA" id="ARBA00022598"/>
    </source>
</evidence>
<evidence type="ECO:0000256" key="13">
    <source>
        <dbReference type="ARBA" id="ARBA00023128"/>
    </source>
</evidence>
<dbReference type="Gene3D" id="3.90.180.10">
    <property type="entry name" value="Medium-chain alcohol dehydrogenases, catalytic domain"/>
    <property type="match status" value="1"/>
</dbReference>
<dbReference type="InterPro" id="IPR051034">
    <property type="entry name" value="Mito_Enoyl-ACP_Reductase"/>
</dbReference>
<keyword evidence="10" id="KW-0809">Transit peptide</keyword>
<keyword evidence="11" id="KW-0560">Oxidoreductase</keyword>
<dbReference type="Pfam" id="PF08240">
    <property type="entry name" value="ADH_N"/>
    <property type="match status" value="1"/>
</dbReference>
<comment type="similarity">
    <text evidence="3">Belongs to the zinc-containing alcohol dehydrogenase family. Quinone oxidoreductase subfamily.</text>
</comment>
<gene>
    <name evidence="19" type="ORF">EW146_g1886</name>
</gene>
<dbReference type="InterPro" id="IPR012310">
    <property type="entry name" value="DNA_ligase_ATP-dep_cent"/>
</dbReference>
<dbReference type="Pfam" id="PF04675">
    <property type="entry name" value="DNA_ligase_A_N"/>
    <property type="match status" value="1"/>
</dbReference>
<dbReference type="GO" id="GO:0003677">
    <property type="term" value="F:DNA binding"/>
    <property type="evidence" value="ECO:0007669"/>
    <property type="project" value="InterPro"/>
</dbReference>
<keyword evidence="13" id="KW-0496">Mitochondrion</keyword>
<evidence type="ECO:0000259" key="18">
    <source>
        <dbReference type="PROSITE" id="PS50160"/>
    </source>
</evidence>
<evidence type="ECO:0000256" key="8">
    <source>
        <dbReference type="ARBA" id="ARBA00022840"/>
    </source>
</evidence>
<evidence type="ECO:0000256" key="10">
    <source>
        <dbReference type="ARBA" id="ARBA00022946"/>
    </source>
</evidence>
<feature type="region of interest" description="Disordered" evidence="17">
    <location>
        <begin position="790"/>
        <end position="888"/>
    </location>
</feature>
<dbReference type="GO" id="GO:0005739">
    <property type="term" value="C:mitochondrion"/>
    <property type="evidence" value="ECO:0007669"/>
    <property type="project" value="UniProtKB-SubCell"/>
</dbReference>
<dbReference type="SUPFAM" id="SSF50129">
    <property type="entry name" value="GroES-like"/>
    <property type="match status" value="1"/>
</dbReference>
<dbReference type="PROSITE" id="PS50160">
    <property type="entry name" value="DNA_LIGASE_A3"/>
    <property type="match status" value="1"/>
</dbReference>
<dbReference type="Proteomes" id="UP000310158">
    <property type="component" value="Unassembled WGS sequence"/>
</dbReference>
<dbReference type="Gene3D" id="2.40.50.140">
    <property type="entry name" value="Nucleic acid-binding proteins"/>
    <property type="match status" value="1"/>
</dbReference>
<evidence type="ECO:0000256" key="7">
    <source>
        <dbReference type="ARBA" id="ARBA00022832"/>
    </source>
</evidence>
<evidence type="ECO:0000256" key="12">
    <source>
        <dbReference type="ARBA" id="ARBA00023098"/>
    </source>
</evidence>
<evidence type="ECO:0000256" key="1">
    <source>
        <dbReference type="ARBA" id="ARBA00004173"/>
    </source>
</evidence>
<dbReference type="InterPro" id="IPR012308">
    <property type="entry name" value="DNA_ligase_ATP-dep_N"/>
</dbReference>
<protein>
    <recommendedName>
        <fullName evidence="15">enoyl-[acyl-carrier-protein] reductase</fullName>
        <ecNumber evidence="15">1.3.1.104</ecNumber>
    </recommendedName>
</protein>
<dbReference type="GO" id="GO:0141148">
    <property type="term" value="F:enoyl-[acyl-carrier-protein] reductase (NADPH) activity"/>
    <property type="evidence" value="ECO:0007669"/>
    <property type="project" value="UniProtKB-EC"/>
</dbReference>
<dbReference type="InterPro" id="IPR011032">
    <property type="entry name" value="GroES-like_sf"/>
</dbReference>
<dbReference type="CDD" id="cd08290">
    <property type="entry name" value="ETR"/>
    <property type="match status" value="1"/>
</dbReference>
<evidence type="ECO:0000256" key="15">
    <source>
        <dbReference type="ARBA" id="ARBA00038963"/>
    </source>
</evidence>
<proteinExistence type="inferred from homology"/>
<dbReference type="InterPro" id="IPR036291">
    <property type="entry name" value="NAD(P)-bd_dom_sf"/>
</dbReference>
<dbReference type="GO" id="GO:0005524">
    <property type="term" value="F:ATP binding"/>
    <property type="evidence" value="ECO:0007669"/>
    <property type="project" value="UniProtKB-KW"/>
</dbReference>
<dbReference type="InterPro" id="IPR036599">
    <property type="entry name" value="DNA_ligase_N_sf"/>
</dbReference>
<evidence type="ECO:0000256" key="16">
    <source>
        <dbReference type="ARBA" id="ARBA00048843"/>
    </source>
</evidence>
<dbReference type="PANTHER" id="PTHR43981:SF2">
    <property type="entry name" value="ENOYL-[ACYL-CARRIER-PROTEIN] REDUCTASE, MITOCHONDRIAL"/>
    <property type="match status" value="1"/>
</dbReference>